<evidence type="ECO:0000313" key="23">
    <source>
        <dbReference type="Proteomes" id="UP000241818"/>
    </source>
</evidence>
<feature type="region of interest" description="Disordered" evidence="20">
    <location>
        <begin position="275"/>
        <end position="303"/>
    </location>
</feature>
<dbReference type="RefSeq" id="XP_024722548.1">
    <property type="nucleotide sequence ID" value="XM_024868686.1"/>
</dbReference>
<keyword evidence="23" id="KW-1185">Reference proteome</keyword>
<evidence type="ECO:0000259" key="21">
    <source>
        <dbReference type="PROSITE" id="PS50234"/>
    </source>
</evidence>
<evidence type="ECO:0000256" key="12">
    <source>
        <dbReference type="ARBA" id="ARBA00022895"/>
    </source>
</evidence>
<comment type="catalytic activity">
    <reaction evidence="19">
        <text>ATP + H2O = ADP + phosphate + H(+)</text>
        <dbReference type="Rhea" id="RHEA:13065"/>
        <dbReference type="ChEBI" id="CHEBI:15377"/>
        <dbReference type="ChEBI" id="CHEBI:15378"/>
        <dbReference type="ChEBI" id="CHEBI:30616"/>
        <dbReference type="ChEBI" id="CHEBI:43474"/>
        <dbReference type="ChEBI" id="CHEBI:456216"/>
        <dbReference type="EC" id="3.6.4.12"/>
    </reaction>
</comment>
<dbReference type="CDD" id="cd00873">
    <property type="entry name" value="KU80"/>
    <property type="match status" value="1"/>
</dbReference>
<dbReference type="GO" id="GO:0016787">
    <property type="term" value="F:hydrolase activity"/>
    <property type="evidence" value="ECO:0007669"/>
    <property type="project" value="UniProtKB-KW"/>
</dbReference>
<evidence type="ECO:0000256" key="7">
    <source>
        <dbReference type="ARBA" id="ARBA00022741"/>
    </source>
</evidence>
<evidence type="ECO:0000313" key="22">
    <source>
        <dbReference type="EMBL" id="PSS22393.1"/>
    </source>
</evidence>
<dbReference type="SUPFAM" id="SSF53300">
    <property type="entry name" value="vWA-like"/>
    <property type="match status" value="1"/>
</dbReference>
<evidence type="ECO:0000256" key="19">
    <source>
        <dbReference type="ARBA" id="ARBA00047995"/>
    </source>
</evidence>
<dbReference type="EC" id="3.6.4.12" evidence="4"/>
<keyword evidence="6" id="KW-0158">Chromosome</keyword>
<evidence type="ECO:0000256" key="6">
    <source>
        <dbReference type="ARBA" id="ARBA00022454"/>
    </source>
</evidence>
<keyword evidence="16" id="KW-0539">Nucleus</keyword>
<keyword evidence="11" id="KW-0067">ATP-binding</keyword>
<comment type="subcellular location">
    <subcellularLocation>
        <location evidence="2">Chromosome</location>
        <location evidence="2">Telomere</location>
    </subcellularLocation>
    <subcellularLocation>
        <location evidence="1">Nucleus</location>
    </subcellularLocation>
</comment>
<dbReference type="FunFam" id="3.40.50.410:FF:000073">
    <property type="entry name" value="ATP-dependent DNA helicase II subunit 2"/>
    <property type="match status" value="1"/>
</dbReference>
<evidence type="ECO:0000256" key="17">
    <source>
        <dbReference type="ARBA" id="ARBA00024890"/>
    </source>
</evidence>
<keyword evidence="15" id="KW-0234">DNA repair</keyword>
<dbReference type="GO" id="GO:0003678">
    <property type="term" value="F:DNA helicase activity"/>
    <property type="evidence" value="ECO:0007669"/>
    <property type="project" value="UniProtKB-EC"/>
</dbReference>
<keyword evidence="10" id="KW-0347">Helicase</keyword>
<evidence type="ECO:0000256" key="9">
    <source>
        <dbReference type="ARBA" id="ARBA00022801"/>
    </source>
</evidence>
<keyword evidence="14" id="KW-0233">DNA recombination</keyword>
<dbReference type="InterPro" id="IPR036465">
    <property type="entry name" value="vWFA_dom_sf"/>
</dbReference>
<evidence type="ECO:0000256" key="2">
    <source>
        <dbReference type="ARBA" id="ARBA00004574"/>
    </source>
</evidence>
<dbReference type="GO" id="GO:0042162">
    <property type="term" value="F:telomeric DNA binding"/>
    <property type="evidence" value="ECO:0007669"/>
    <property type="project" value="InterPro"/>
</dbReference>
<dbReference type="GO" id="GO:0043564">
    <property type="term" value="C:Ku70:Ku80 complex"/>
    <property type="evidence" value="ECO:0007669"/>
    <property type="project" value="InterPro"/>
</dbReference>
<feature type="domain" description="VWFA" evidence="21">
    <location>
        <begin position="6"/>
        <end position="172"/>
    </location>
</feature>
<evidence type="ECO:0000256" key="11">
    <source>
        <dbReference type="ARBA" id="ARBA00022840"/>
    </source>
</evidence>
<dbReference type="Pfam" id="PF08785">
    <property type="entry name" value="Ku_PK_bind"/>
    <property type="match status" value="1"/>
</dbReference>
<dbReference type="Pfam" id="PF02735">
    <property type="entry name" value="Ku"/>
    <property type="match status" value="1"/>
</dbReference>
<dbReference type="FunCoup" id="A0A2T3B6N2">
    <property type="interactions" value="123"/>
</dbReference>
<dbReference type="InterPro" id="IPR006164">
    <property type="entry name" value="DNA_bd_Ku70/Ku80"/>
</dbReference>
<keyword evidence="12" id="KW-0779">Telomere</keyword>
<dbReference type="EMBL" id="KZ679009">
    <property type="protein sequence ID" value="PSS22393.1"/>
    <property type="molecule type" value="Genomic_DNA"/>
</dbReference>
<dbReference type="GO" id="GO:0006310">
    <property type="term" value="P:DNA recombination"/>
    <property type="evidence" value="ECO:0007669"/>
    <property type="project" value="UniProtKB-KW"/>
</dbReference>
<dbReference type="GO" id="GO:0000723">
    <property type="term" value="P:telomere maintenance"/>
    <property type="evidence" value="ECO:0007669"/>
    <property type="project" value="InterPro"/>
</dbReference>
<keyword evidence="9" id="KW-0378">Hydrolase</keyword>
<evidence type="ECO:0000256" key="15">
    <source>
        <dbReference type="ARBA" id="ARBA00023204"/>
    </source>
</evidence>
<dbReference type="PANTHER" id="PTHR12604:SF4">
    <property type="entry name" value="X-RAY REPAIR CROSS-COMPLEMENTING PROTEIN 5"/>
    <property type="match status" value="1"/>
</dbReference>
<dbReference type="GO" id="GO:0000781">
    <property type="term" value="C:chromosome, telomeric region"/>
    <property type="evidence" value="ECO:0007669"/>
    <property type="project" value="UniProtKB-SubCell"/>
</dbReference>
<dbReference type="GO" id="GO:0005524">
    <property type="term" value="F:ATP binding"/>
    <property type="evidence" value="ECO:0007669"/>
    <property type="project" value="UniProtKB-KW"/>
</dbReference>
<dbReference type="InterPro" id="IPR016194">
    <property type="entry name" value="SPOC-like_C_dom_sf"/>
</dbReference>
<evidence type="ECO:0000256" key="8">
    <source>
        <dbReference type="ARBA" id="ARBA00022763"/>
    </source>
</evidence>
<dbReference type="FunFam" id="2.40.290.10:FF:000008">
    <property type="entry name" value="ATP-dependent DNA helicase II subunit 2"/>
    <property type="match status" value="1"/>
</dbReference>
<dbReference type="SUPFAM" id="SSF101420">
    <property type="entry name" value="C-terminal domain of Ku80"/>
    <property type="match status" value="1"/>
</dbReference>
<evidence type="ECO:0000256" key="3">
    <source>
        <dbReference type="ARBA" id="ARBA00007726"/>
    </source>
</evidence>
<dbReference type="Proteomes" id="UP000241818">
    <property type="component" value="Unassembled WGS sequence"/>
</dbReference>
<dbReference type="STRING" id="857342.A0A2T3B6N2"/>
<dbReference type="PROSITE" id="PS50234">
    <property type="entry name" value="VWFA"/>
    <property type="match status" value="1"/>
</dbReference>
<dbReference type="OrthoDB" id="30826at2759"/>
<keyword evidence="7" id="KW-0547">Nucleotide-binding</keyword>
<evidence type="ECO:0000256" key="4">
    <source>
        <dbReference type="ARBA" id="ARBA00012551"/>
    </source>
</evidence>
<evidence type="ECO:0000256" key="13">
    <source>
        <dbReference type="ARBA" id="ARBA00023125"/>
    </source>
</evidence>
<dbReference type="GeneID" id="36576767"/>
<dbReference type="Gene3D" id="1.25.40.240">
    <property type="entry name" value="Ku, C-terminal domain"/>
    <property type="match status" value="1"/>
</dbReference>
<evidence type="ECO:0000256" key="18">
    <source>
        <dbReference type="ARBA" id="ARBA00031847"/>
    </source>
</evidence>
<dbReference type="GO" id="GO:0003684">
    <property type="term" value="F:damaged DNA binding"/>
    <property type="evidence" value="ECO:0007669"/>
    <property type="project" value="InterPro"/>
</dbReference>
<protein>
    <recommendedName>
        <fullName evidence="5">ATP-dependent DNA helicase II subunit 2</fullName>
        <ecNumber evidence="4">3.6.4.12</ecNumber>
    </recommendedName>
    <alternativeName>
        <fullName evidence="18">ATP-dependent DNA helicase II subunit Ku80</fullName>
    </alternativeName>
</protein>
<feature type="compositionally biased region" description="Polar residues" evidence="20">
    <location>
        <begin position="275"/>
        <end position="289"/>
    </location>
</feature>
<comment type="similarity">
    <text evidence="3">Belongs to the ku80 family.</text>
</comment>
<dbReference type="InterPro" id="IPR036494">
    <property type="entry name" value="Ku_C_sf"/>
</dbReference>
<dbReference type="Gene3D" id="2.40.290.10">
    <property type="match status" value="1"/>
</dbReference>
<keyword evidence="13" id="KW-0238">DNA-binding</keyword>
<dbReference type="SMART" id="SM00559">
    <property type="entry name" value="Ku78"/>
    <property type="match status" value="1"/>
</dbReference>
<dbReference type="InterPro" id="IPR014893">
    <property type="entry name" value="Ku_PK_bind"/>
</dbReference>
<evidence type="ECO:0000256" key="5">
    <source>
        <dbReference type="ARBA" id="ARBA00021792"/>
    </source>
</evidence>
<dbReference type="PIRSF" id="PIRSF016570">
    <property type="entry name" value="Ku80"/>
    <property type="match status" value="1"/>
</dbReference>
<dbReference type="PANTHER" id="PTHR12604">
    <property type="entry name" value="KU AUTOANTIGEN DNA HELICASE"/>
    <property type="match status" value="1"/>
</dbReference>
<dbReference type="AlphaFoldDB" id="A0A2T3B6N2"/>
<evidence type="ECO:0000256" key="10">
    <source>
        <dbReference type="ARBA" id="ARBA00022806"/>
    </source>
</evidence>
<name>A0A2T3B6N2_AMORE</name>
<dbReference type="Gene3D" id="1.10.1600.10">
    <property type="match status" value="1"/>
</dbReference>
<proteinExistence type="inferred from homology"/>
<evidence type="ECO:0000256" key="1">
    <source>
        <dbReference type="ARBA" id="ARBA00004123"/>
    </source>
</evidence>
<dbReference type="Pfam" id="PF03731">
    <property type="entry name" value="Ku_N"/>
    <property type="match status" value="1"/>
</dbReference>
<dbReference type="SUPFAM" id="SSF100939">
    <property type="entry name" value="SPOC domain-like"/>
    <property type="match status" value="1"/>
</dbReference>
<sequence>MASKEATVYIVDQGASTGECHNGRVESDLDYGMRYIWDKIAETMMANRVTAGVGVIGLRTDETENELAETDAEAYSNICVQKPLGPMEMAHLRDLQKRIKTSSTDHGDAISAIVVAIQLIEKFTTLKSGKPGKYARKIVLLTDGQGTIEDDDIEPIVERINELGIGLVVVGVDFDDAEFGFIEDDKSALKAKNEKLLKKLTEKCSKGVFGTAAEAIADLSVPRVKPYRPYSTYKGKLSLGDFRSYPETAMLIDVERFFRIKVAKPVSASSFVTRSSATDGAASGQSSHTLRGDTEMTDAPSSVGDLVPVRSATTYKVDDPAAPGGKKDVEREELAKGYEYGRTAVHISESDENITKLETFSSFEIVGFIPNDKYQKFLNLGESRITIAQKTNEKAAMALSSFIHALHELDSYAVARIVTKDGKDPQMLLLAPSIEPDMEALIDVPLPFAEDVRVYRFPPLDRVITTSGAILTKHRNLPSDELVHAMSDYVDSMDLSEFGRDEDDLPTEYMPIEDTYSPIVHRINQAIRRRAVQPDEAIPPPPEILTRYSAPPPELVSEAAPKLEKLVAAASVKKVPPKVKGKRGRREVIKPLSGLDIESLLGREKRRKLSPTNAIPEFKQMLETASDVAVLHDAASQMAGIIHELIKTSLGDQWYAQALENLSVLRDQMIEFEEPDTYNAIIRDLKAKLLRDELGAGRRELWFQIVRDRKLGLIDSETAEASTVKQEEAADFYSMKLEPAE</sequence>
<accession>A0A2T3B6N2</accession>
<dbReference type="InParanoid" id="A0A2T3B6N2"/>
<dbReference type="InterPro" id="IPR005161">
    <property type="entry name" value="Ku_N"/>
</dbReference>
<dbReference type="InterPro" id="IPR024193">
    <property type="entry name" value="Ku80"/>
</dbReference>
<dbReference type="GO" id="GO:0003690">
    <property type="term" value="F:double-stranded DNA binding"/>
    <property type="evidence" value="ECO:0007669"/>
    <property type="project" value="TreeGrafter"/>
</dbReference>
<evidence type="ECO:0000256" key="14">
    <source>
        <dbReference type="ARBA" id="ARBA00023172"/>
    </source>
</evidence>
<comment type="function">
    <text evidence="17">Single-stranded DNA-dependent ATP-dependent helicase. Involved in non-homologous end joining (NHEJ) DNA double strand break repair. DNA-binding is sequence-independent but has a high affinity to nicks in double-stranded DNA and to the ends of duplex DNA. Binds to naturally occurring chromosomal ends, and therefore provides chromosomal end protection. Required also for telomere recombination to repair telomeric ends in the absence of telomerase. KU70, of the KU70/KU80 heterodimer, binds to the stem loop of TLC1, the RNA component of telomerase. Involved in telomere maintenance. Interacts with telomeric repeats and subtelomeric sequences thereby controlling telomere length and protecting against subtelomeric rearrangement. Maintains telomeric chromatin, which is involved in silencing the expression of genes located at the telomere. Required for mating-type switching.</text>
</comment>
<dbReference type="Gene3D" id="3.40.50.410">
    <property type="entry name" value="von Willebrand factor, type A domain"/>
    <property type="match status" value="1"/>
</dbReference>
<organism evidence="22 23">
    <name type="scientific">Amorphotheca resinae ATCC 22711</name>
    <dbReference type="NCBI Taxonomy" id="857342"/>
    <lineage>
        <taxon>Eukaryota</taxon>
        <taxon>Fungi</taxon>
        <taxon>Dikarya</taxon>
        <taxon>Ascomycota</taxon>
        <taxon>Pezizomycotina</taxon>
        <taxon>Leotiomycetes</taxon>
        <taxon>Helotiales</taxon>
        <taxon>Amorphothecaceae</taxon>
        <taxon>Amorphotheca</taxon>
    </lineage>
</organism>
<dbReference type="GO" id="GO:0006303">
    <property type="term" value="P:double-strand break repair via nonhomologous end joining"/>
    <property type="evidence" value="ECO:0007669"/>
    <property type="project" value="InterPro"/>
</dbReference>
<gene>
    <name evidence="22" type="ORF">M430DRAFT_57712</name>
</gene>
<dbReference type="InterPro" id="IPR002035">
    <property type="entry name" value="VWF_A"/>
</dbReference>
<evidence type="ECO:0000256" key="20">
    <source>
        <dbReference type="SAM" id="MobiDB-lite"/>
    </source>
</evidence>
<keyword evidence="8" id="KW-0227">DNA damage</keyword>
<reference evidence="22 23" key="1">
    <citation type="journal article" date="2018" name="New Phytol.">
        <title>Comparative genomics and transcriptomics depict ericoid mycorrhizal fungi as versatile saprotrophs and plant mutualists.</title>
        <authorList>
            <person name="Martino E."/>
            <person name="Morin E."/>
            <person name="Grelet G.A."/>
            <person name="Kuo A."/>
            <person name="Kohler A."/>
            <person name="Daghino S."/>
            <person name="Barry K.W."/>
            <person name="Cichocki N."/>
            <person name="Clum A."/>
            <person name="Dockter R.B."/>
            <person name="Hainaut M."/>
            <person name="Kuo R.C."/>
            <person name="LaButti K."/>
            <person name="Lindahl B.D."/>
            <person name="Lindquist E.A."/>
            <person name="Lipzen A."/>
            <person name="Khouja H.R."/>
            <person name="Magnuson J."/>
            <person name="Murat C."/>
            <person name="Ohm R.A."/>
            <person name="Singer S.W."/>
            <person name="Spatafora J.W."/>
            <person name="Wang M."/>
            <person name="Veneault-Fourrey C."/>
            <person name="Henrissat B."/>
            <person name="Grigoriev I.V."/>
            <person name="Martin F.M."/>
            <person name="Perotto S."/>
        </authorList>
    </citation>
    <scope>NUCLEOTIDE SEQUENCE [LARGE SCALE GENOMIC DNA]</scope>
    <source>
        <strain evidence="22 23">ATCC 22711</strain>
    </source>
</reference>
<dbReference type="FunFam" id="1.10.1600.10:FF:000002">
    <property type="entry name" value="X-ray repair cross-complementing protein 5"/>
    <property type="match status" value="1"/>
</dbReference>
<evidence type="ECO:0000256" key="16">
    <source>
        <dbReference type="ARBA" id="ARBA00023242"/>
    </source>
</evidence>